<dbReference type="GO" id="GO:0004825">
    <property type="term" value="F:methionine-tRNA ligase activity"/>
    <property type="evidence" value="ECO:0007669"/>
    <property type="project" value="UniProtKB-EC"/>
</dbReference>
<keyword evidence="13 18" id="KW-0648">Protein biosynthesis</keyword>
<keyword evidence="12 17" id="KW-0694">RNA-binding</keyword>
<evidence type="ECO:0000256" key="5">
    <source>
        <dbReference type="ARBA" id="ARBA00018753"/>
    </source>
</evidence>
<dbReference type="InterPro" id="IPR001412">
    <property type="entry name" value="aa-tRNA-synth_I_CS"/>
</dbReference>
<evidence type="ECO:0000256" key="18">
    <source>
        <dbReference type="RuleBase" id="RU363039"/>
    </source>
</evidence>
<reference evidence="20" key="2">
    <citation type="journal article" date="2021" name="PeerJ">
        <title>Extensive microbial diversity within the chicken gut microbiome revealed by metagenomics and culture.</title>
        <authorList>
            <person name="Gilroy R."/>
            <person name="Ravi A."/>
            <person name="Getino M."/>
            <person name="Pursley I."/>
            <person name="Horton D.L."/>
            <person name="Alikhan N.F."/>
            <person name="Baker D."/>
            <person name="Gharbi K."/>
            <person name="Hall N."/>
            <person name="Watson M."/>
            <person name="Adriaenssens E.M."/>
            <person name="Foster-Nyarko E."/>
            <person name="Jarju S."/>
            <person name="Secka A."/>
            <person name="Antonio M."/>
            <person name="Oren A."/>
            <person name="Chaudhuri R.R."/>
            <person name="La Ragione R."/>
            <person name="Hildebrand F."/>
            <person name="Pallen M.J."/>
        </authorList>
    </citation>
    <scope>NUCLEOTIDE SEQUENCE</scope>
    <source>
        <strain evidence="20">ChiGjej3B3-5194</strain>
    </source>
</reference>
<comment type="function">
    <text evidence="1">Is required not only for elongation of protein synthesis but also for the initiation of all mRNA translation through initiator tRNA(fMet) aminoacylation.</text>
</comment>
<evidence type="ECO:0000256" key="6">
    <source>
        <dbReference type="ARBA" id="ARBA00022490"/>
    </source>
</evidence>
<dbReference type="PANTHER" id="PTHR45765:SF1">
    <property type="entry name" value="METHIONINE--TRNA LIGASE, CYTOPLASMIC"/>
    <property type="match status" value="1"/>
</dbReference>
<evidence type="ECO:0000256" key="11">
    <source>
        <dbReference type="ARBA" id="ARBA00022840"/>
    </source>
</evidence>
<evidence type="ECO:0000256" key="15">
    <source>
        <dbReference type="ARBA" id="ARBA00030904"/>
    </source>
</evidence>
<dbReference type="PROSITE" id="PS50886">
    <property type="entry name" value="TRBD"/>
    <property type="match status" value="1"/>
</dbReference>
<dbReference type="Pfam" id="PF09334">
    <property type="entry name" value="tRNA-synt_1g"/>
    <property type="match status" value="1"/>
</dbReference>
<evidence type="ECO:0000256" key="1">
    <source>
        <dbReference type="ARBA" id="ARBA00003314"/>
    </source>
</evidence>
<gene>
    <name evidence="20" type="primary">metG</name>
    <name evidence="20" type="ORF">IAD02_02790</name>
</gene>
<comment type="catalytic activity">
    <reaction evidence="16">
        <text>tRNA(Met) + L-methionine + ATP = L-methionyl-tRNA(Met) + AMP + diphosphate</text>
        <dbReference type="Rhea" id="RHEA:13481"/>
        <dbReference type="Rhea" id="RHEA-COMP:9667"/>
        <dbReference type="Rhea" id="RHEA-COMP:9698"/>
        <dbReference type="ChEBI" id="CHEBI:30616"/>
        <dbReference type="ChEBI" id="CHEBI:33019"/>
        <dbReference type="ChEBI" id="CHEBI:57844"/>
        <dbReference type="ChEBI" id="CHEBI:78442"/>
        <dbReference type="ChEBI" id="CHEBI:78530"/>
        <dbReference type="ChEBI" id="CHEBI:456215"/>
        <dbReference type="EC" id="6.1.1.10"/>
    </reaction>
</comment>
<dbReference type="EC" id="6.1.1.10" evidence="4"/>
<evidence type="ECO:0000313" key="20">
    <source>
        <dbReference type="EMBL" id="HIS70892.1"/>
    </source>
</evidence>
<keyword evidence="10" id="KW-0862">Zinc</keyword>
<dbReference type="InterPro" id="IPR023458">
    <property type="entry name" value="Met-tRNA_ligase_1"/>
</dbReference>
<dbReference type="Gene3D" id="3.40.50.620">
    <property type="entry name" value="HUPs"/>
    <property type="match status" value="1"/>
</dbReference>
<evidence type="ECO:0000256" key="14">
    <source>
        <dbReference type="ARBA" id="ARBA00023146"/>
    </source>
</evidence>
<dbReference type="PRINTS" id="PR01041">
    <property type="entry name" value="TRNASYNTHMET"/>
</dbReference>
<evidence type="ECO:0000259" key="19">
    <source>
        <dbReference type="PROSITE" id="PS50886"/>
    </source>
</evidence>
<dbReference type="Proteomes" id="UP000886742">
    <property type="component" value="Unassembled WGS sequence"/>
</dbReference>
<dbReference type="PROSITE" id="PS00178">
    <property type="entry name" value="AA_TRNA_LIGASE_I"/>
    <property type="match status" value="1"/>
</dbReference>
<dbReference type="GO" id="GO:0000049">
    <property type="term" value="F:tRNA binding"/>
    <property type="evidence" value="ECO:0007669"/>
    <property type="project" value="UniProtKB-UniRule"/>
</dbReference>
<dbReference type="InterPro" id="IPR014758">
    <property type="entry name" value="Met-tRNA_synth"/>
</dbReference>
<dbReference type="InterPro" id="IPR014729">
    <property type="entry name" value="Rossmann-like_a/b/a_fold"/>
</dbReference>
<dbReference type="SUPFAM" id="SSF50249">
    <property type="entry name" value="Nucleic acid-binding proteins"/>
    <property type="match status" value="1"/>
</dbReference>
<dbReference type="CDD" id="cd07957">
    <property type="entry name" value="Anticodon_Ia_Met"/>
    <property type="match status" value="1"/>
</dbReference>
<dbReference type="AlphaFoldDB" id="A0A9D1FG91"/>
<dbReference type="InterPro" id="IPR002547">
    <property type="entry name" value="tRNA-bd_dom"/>
</dbReference>
<dbReference type="Gene3D" id="2.20.28.20">
    <property type="entry name" value="Methionyl-tRNA synthetase, Zn-domain"/>
    <property type="match status" value="1"/>
</dbReference>
<evidence type="ECO:0000256" key="12">
    <source>
        <dbReference type="ARBA" id="ARBA00022884"/>
    </source>
</evidence>
<dbReference type="SUPFAM" id="SSF52374">
    <property type="entry name" value="Nucleotidylyl transferase"/>
    <property type="match status" value="1"/>
</dbReference>
<dbReference type="PANTHER" id="PTHR45765">
    <property type="entry name" value="METHIONINE--TRNA LIGASE"/>
    <property type="match status" value="1"/>
</dbReference>
<dbReference type="Pfam" id="PF19303">
    <property type="entry name" value="Anticodon_3"/>
    <property type="match status" value="1"/>
</dbReference>
<dbReference type="GO" id="GO:0017101">
    <property type="term" value="C:aminoacyl-tRNA synthetase multienzyme complex"/>
    <property type="evidence" value="ECO:0007669"/>
    <property type="project" value="TreeGrafter"/>
</dbReference>
<keyword evidence="6" id="KW-0963">Cytoplasm</keyword>
<dbReference type="InterPro" id="IPR015413">
    <property type="entry name" value="Methionyl/Leucyl_tRNA_Synth"/>
</dbReference>
<keyword evidence="9 18" id="KW-0547">Nucleotide-binding</keyword>
<evidence type="ECO:0000256" key="7">
    <source>
        <dbReference type="ARBA" id="ARBA00022555"/>
    </source>
</evidence>
<dbReference type="InterPro" id="IPR033911">
    <property type="entry name" value="MetRS_core"/>
</dbReference>
<dbReference type="GO" id="GO:0005524">
    <property type="term" value="F:ATP binding"/>
    <property type="evidence" value="ECO:0007669"/>
    <property type="project" value="UniProtKB-KW"/>
</dbReference>
<comment type="subcellular location">
    <subcellularLocation>
        <location evidence="2">Cytoplasm</location>
    </subcellularLocation>
</comment>
<evidence type="ECO:0000256" key="8">
    <source>
        <dbReference type="ARBA" id="ARBA00022598"/>
    </source>
</evidence>
<evidence type="ECO:0000256" key="9">
    <source>
        <dbReference type="ARBA" id="ARBA00022741"/>
    </source>
</evidence>
<keyword evidence="7 17" id="KW-0820">tRNA-binding</keyword>
<keyword evidence="8 18" id="KW-0436">Ligase</keyword>
<reference evidence="20" key="1">
    <citation type="submission" date="2020-10" db="EMBL/GenBank/DDBJ databases">
        <authorList>
            <person name="Gilroy R."/>
        </authorList>
    </citation>
    <scope>NUCLEOTIDE SEQUENCE</scope>
    <source>
        <strain evidence="20">ChiGjej3B3-5194</strain>
    </source>
</reference>
<dbReference type="NCBIfam" id="TIGR00398">
    <property type="entry name" value="metG"/>
    <property type="match status" value="1"/>
</dbReference>
<dbReference type="SUPFAM" id="SSF47323">
    <property type="entry name" value="Anticodon-binding domain of a subclass of class I aminoacyl-tRNA synthetases"/>
    <property type="match status" value="1"/>
</dbReference>
<dbReference type="InterPro" id="IPR041872">
    <property type="entry name" value="Anticodon_Met"/>
</dbReference>
<keyword evidence="11 18" id="KW-0067">ATP-binding</keyword>
<evidence type="ECO:0000256" key="10">
    <source>
        <dbReference type="ARBA" id="ARBA00022833"/>
    </source>
</evidence>
<organism evidence="20 21">
    <name type="scientific">Candidatus Enterousia intestinigallinarum</name>
    <dbReference type="NCBI Taxonomy" id="2840790"/>
    <lineage>
        <taxon>Bacteria</taxon>
        <taxon>Pseudomonadati</taxon>
        <taxon>Pseudomonadota</taxon>
        <taxon>Alphaproteobacteria</taxon>
        <taxon>Candidatus Enterousia</taxon>
    </lineage>
</organism>
<dbReference type="Gene3D" id="1.10.730.10">
    <property type="entry name" value="Isoleucyl-tRNA Synthetase, Domain 1"/>
    <property type="match status" value="1"/>
</dbReference>
<name>A0A9D1FG91_9PROT</name>
<feature type="domain" description="TRNA-binding" evidence="19">
    <location>
        <begin position="557"/>
        <end position="667"/>
    </location>
</feature>
<evidence type="ECO:0000256" key="4">
    <source>
        <dbReference type="ARBA" id="ARBA00012838"/>
    </source>
</evidence>
<evidence type="ECO:0000256" key="17">
    <source>
        <dbReference type="PROSITE-ProRule" id="PRU00209"/>
    </source>
</evidence>
<evidence type="ECO:0000256" key="13">
    <source>
        <dbReference type="ARBA" id="ARBA00022917"/>
    </source>
</evidence>
<evidence type="ECO:0000256" key="3">
    <source>
        <dbReference type="ARBA" id="ARBA00008258"/>
    </source>
</evidence>
<dbReference type="InterPro" id="IPR012340">
    <property type="entry name" value="NA-bd_OB-fold"/>
</dbReference>
<evidence type="ECO:0000313" key="21">
    <source>
        <dbReference type="Proteomes" id="UP000886742"/>
    </source>
</evidence>
<sequence length="669" mass="74496">MTTDNKKQKYLITSALPYVNGDLHLGHLVGCWLPSDIYARFCRARGRDVLYICGADEHGTPAVVGAMKENMPIIEYNNKYYEKHLRAVRDFNLSFDLYGRTHTELQEKLIHDLFNRLDALGLIEERETVQPFSIDDNMFLADRQLVGTCPKCGYDGARGDQCDNCSATYDASELINPRSTISGSTNIEMRPTKNLFFLASRVQGTWRDWLKSHAPKWSRTAAAIAQGWANDELRDTSITRDLPWGIPVNKPGYEDKVFYVWFDAPWGYVSISQAANKNWADWWKNPDAHYAQFMGKDNVKFHAVFFPEQQLAMNDNWKTVDMLKSMNFLNFEGGKFSKSEHRGVFLTDALSIAPADAWRYALIASAPETDDTDFTFTRFADIVNKDLNGMLGNFVSRVCKLTNKNFGDTVPSAGATDNALVAQINEKLRELTDALDACEFRAAIVALRSLYAIGNEYMTVHEPWTLVKNGDMDAAGAVLNQCFQLIDLYARVSAPFIPAAAEKMRNIFVGADLDLSWPETYAPRITNGAKFVVPENLFTRIDDETVEKLTAQYAPQVDNAPKPTVAKIVDVREHPTRENLHILTVDDGTNHNLQIVCGAPNVRSGLVGVLAPIGCTLPGAKKPISQRTVAGVESFGMMCSAAEIGAGTDADNIIELSADSEIGTEYVVK</sequence>
<dbReference type="FunFam" id="2.20.28.20:FF:000001">
    <property type="entry name" value="Methionine--tRNA ligase"/>
    <property type="match status" value="1"/>
</dbReference>
<protein>
    <recommendedName>
        <fullName evidence="5">Methionine--tRNA ligase</fullName>
        <ecNumber evidence="4">6.1.1.10</ecNumber>
    </recommendedName>
    <alternativeName>
        <fullName evidence="15">Methionyl-tRNA synthetase</fullName>
    </alternativeName>
</protein>
<dbReference type="GO" id="GO:0005829">
    <property type="term" value="C:cytosol"/>
    <property type="evidence" value="ECO:0007669"/>
    <property type="project" value="TreeGrafter"/>
</dbReference>
<dbReference type="InterPro" id="IPR009080">
    <property type="entry name" value="tRNAsynth_Ia_anticodon-bd"/>
</dbReference>
<evidence type="ECO:0000256" key="2">
    <source>
        <dbReference type="ARBA" id="ARBA00004496"/>
    </source>
</evidence>
<dbReference type="InterPro" id="IPR029038">
    <property type="entry name" value="MetRS_Zn"/>
</dbReference>
<dbReference type="Pfam" id="PF01588">
    <property type="entry name" value="tRNA_bind"/>
    <property type="match status" value="1"/>
</dbReference>
<proteinExistence type="inferred from homology"/>
<dbReference type="CDD" id="cd02796">
    <property type="entry name" value="tRNA_bind_bactPheRS"/>
    <property type="match status" value="1"/>
</dbReference>
<accession>A0A9D1FG91</accession>
<comment type="caution">
    <text evidence="20">The sequence shown here is derived from an EMBL/GenBank/DDBJ whole genome shotgun (WGS) entry which is preliminary data.</text>
</comment>
<dbReference type="GO" id="GO:0006431">
    <property type="term" value="P:methionyl-tRNA aminoacylation"/>
    <property type="evidence" value="ECO:0007669"/>
    <property type="project" value="InterPro"/>
</dbReference>
<dbReference type="EMBL" id="DVJI01000011">
    <property type="protein sequence ID" value="HIS70892.1"/>
    <property type="molecule type" value="Genomic_DNA"/>
</dbReference>
<keyword evidence="14 18" id="KW-0030">Aminoacyl-tRNA synthetase</keyword>
<dbReference type="Gene3D" id="2.40.50.140">
    <property type="entry name" value="Nucleic acid-binding proteins"/>
    <property type="match status" value="1"/>
</dbReference>
<dbReference type="InterPro" id="IPR033714">
    <property type="entry name" value="tRNA_bind_bactPheRS"/>
</dbReference>
<dbReference type="SUPFAM" id="SSF57770">
    <property type="entry name" value="Methionyl-tRNA synthetase (MetRS), Zn-domain"/>
    <property type="match status" value="1"/>
</dbReference>
<dbReference type="CDD" id="cd00814">
    <property type="entry name" value="MetRS_core"/>
    <property type="match status" value="1"/>
</dbReference>
<evidence type="ECO:0000256" key="16">
    <source>
        <dbReference type="ARBA" id="ARBA00047364"/>
    </source>
</evidence>
<comment type="similarity">
    <text evidence="3">Belongs to the class-I aminoacyl-tRNA synthetase family. MetG type 1 subfamily.</text>
</comment>